<dbReference type="eggNOG" id="COG2972">
    <property type="taxonomic scope" value="Bacteria"/>
</dbReference>
<protein>
    <submittedName>
        <fullName evidence="3">Signal transduction histidine kinase, LytS</fullName>
    </submittedName>
</protein>
<proteinExistence type="predicted"/>
<keyword evidence="3" id="KW-0808">Transferase</keyword>
<feature type="transmembrane region" description="Helical" evidence="1">
    <location>
        <begin position="12"/>
        <end position="32"/>
    </location>
</feature>
<keyword evidence="1" id="KW-0812">Transmembrane</keyword>
<evidence type="ECO:0000313" key="4">
    <source>
        <dbReference type="Proteomes" id="UP000007435"/>
    </source>
</evidence>
<keyword evidence="1" id="KW-1133">Transmembrane helix</keyword>
<dbReference type="GO" id="GO:0016020">
    <property type="term" value="C:membrane"/>
    <property type="evidence" value="ECO:0007669"/>
    <property type="project" value="InterPro"/>
</dbReference>
<dbReference type="Proteomes" id="UP000007435">
    <property type="component" value="Chromosome"/>
</dbReference>
<dbReference type="Gene3D" id="3.30.565.10">
    <property type="entry name" value="Histidine kinase-like ATPase, C-terminal domain"/>
    <property type="match status" value="1"/>
</dbReference>
<sequence>MEHPILKDRNRMLIYFSLWIAVAVFQFVFLRADFPSHPFLIGFSSLFQNLFLGTILLSGWYGLRYLRWETQKPIQFIANHLMYMVIFSFLWITICNIFDRIVLDDILLDYKIRIRPLRNILCLFSYLLFVAFMYLDSYYTSFQEKMDNERRLQEIVKEAELNLLKTQMNPHFIFNSLNSISSLTLLNPEKAQEMIIRLSDFLRYTVSSTKIQKVTLKKELEMCKAYLDIEKIRFGNKIILQIKESEGTEDYLIPAMILQTLFENALKHGIYNSLKPETLFFSTDLVDNRLLIKIENTFDPESQIKKGTGTGLKNVRDRLDLLYDKNALMDTEILENCFKVTLNLPAQTHEN</sequence>
<dbReference type="PANTHER" id="PTHR34220:SF7">
    <property type="entry name" value="SENSOR HISTIDINE KINASE YPDA"/>
    <property type="match status" value="1"/>
</dbReference>
<dbReference type="InterPro" id="IPR050640">
    <property type="entry name" value="Bact_2-comp_sensor_kinase"/>
</dbReference>
<gene>
    <name evidence="3" type="ordered locus">Lbys_2959</name>
</gene>
<dbReference type="STRING" id="649349.Lbys_2959"/>
<keyword evidence="1" id="KW-0472">Membrane</keyword>
<dbReference type="SUPFAM" id="SSF55874">
    <property type="entry name" value="ATPase domain of HSP90 chaperone/DNA topoisomerase II/histidine kinase"/>
    <property type="match status" value="1"/>
</dbReference>
<dbReference type="PANTHER" id="PTHR34220">
    <property type="entry name" value="SENSOR HISTIDINE KINASE YPDA"/>
    <property type="match status" value="1"/>
</dbReference>
<keyword evidence="3" id="KW-0418">Kinase</keyword>
<accession>E4RT83</accession>
<feature type="transmembrane region" description="Helical" evidence="1">
    <location>
        <begin position="81"/>
        <end position="99"/>
    </location>
</feature>
<dbReference type="AlphaFoldDB" id="E4RT83"/>
<reference evidence="3 4" key="2">
    <citation type="journal article" date="2011" name="Stand. Genomic Sci.">
        <title>Complete genome sequence of Leadbetterella byssophila type strain (4M15).</title>
        <authorList>
            <person name="Abt B."/>
            <person name="Teshima H."/>
            <person name="Lucas S."/>
            <person name="Lapidus A."/>
            <person name="Del Rio T.G."/>
            <person name="Nolan M."/>
            <person name="Tice H."/>
            <person name="Cheng J.F."/>
            <person name="Pitluck S."/>
            <person name="Liolios K."/>
            <person name="Pagani I."/>
            <person name="Ivanova N."/>
            <person name="Mavromatis K."/>
            <person name="Pati A."/>
            <person name="Tapia R."/>
            <person name="Han C."/>
            <person name="Goodwin L."/>
            <person name="Chen A."/>
            <person name="Palaniappan K."/>
            <person name="Land M."/>
            <person name="Hauser L."/>
            <person name="Chang Y.J."/>
            <person name="Jeffries C.D."/>
            <person name="Rohde M."/>
            <person name="Goker M."/>
            <person name="Tindall B.J."/>
            <person name="Detter J.C."/>
            <person name="Woyke T."/>
            <person name="Bristow J."/>
            <person name="Eisen J.A."/>
            <person name="Markowitz V."/>
            <person name="Hugenholtz P."/>
            <person name="Klenk H.P."/>
            <person name="Kyrpides N.C."/>
        </authorList>
    </citation>
    <scope>NUCLEOTIDE SEQUENCE [LARGE SCALE GENOMIC DNA]</scope>
    <source>
        <strain evidence="4">DSM 17132 / JCM 16389 / KACC 11308 / NBRC 106382 / 4M15</strain>
    </source>
</reference>
<keyword evidence="4" id="KW-1185">Reference proteome</keyword>
<dbReference type="Pfam" id="PF06580">
    <property type="entry name" value="His_kinase"/>
    <property type="match status" value="1"/>
</dbReference>
<dbReference type="OrthoDB" id="9792992at2"/>
<name>E4RT83_LEAB4</name>
<evidence type="ECO:0000313" key="3">
    <source>
        <dbReference type="EMBL" id="ADQ18621.1"/>
    </source>
</evidence>
<dbReference type="KEGG" id="lby:Lbys_2959"/>
<dbReference type="HOGENOM" id="CLU_020473_1_1_10"/>
<dbReference type="InterPro" id="IPR010559">
    <property type="entry name" value="Sig_transdc_His_kin_internal"/>
</dbReference>
<organism evidence="3 4">
    <name type="scientific">Leadbetterella byssophila (strain DSM 17132 / JCM 16389 / KACC 11308 / NBRC 106382 / 4M15)</name>
    <dbReference type="NCBI Taxonomy" id="649349"/>
    <lineage>
        <taxon>Bacteria</taxon>
        <taxon>Pseudomonadati</taxon>
        <taxon>Bacteroidota</taxon>
        <taxon>Cytophagia</taxon>
        <taxon>Cytophagales</taxon>
        <taxon>Leadbetterellaceae</taxon>
        <taxon>Leadbetterella</taxon>
    </lineage>
</organism>
<dbReference type="RefSeq" id="WP_013409653.1">
    <property type="nucleotide sequence ID" value="NC_014655.1"/>
</dbReference>
<evidence type="ECO:0000259" key="2">
    <source>
        <dbReference type="Pfam" id="PF06580"/>
    </source>
</evidence>
<feature type="domain" description="Signal transduction histidine kinase internal region" evidence="2">
    <location>
        <begin position="159"/>
        <end position="238"/>
    </location>
</feature>
<feature type="transmembrane region" description="Helical" evidence="1">
    <location>
        <begin position="120"/>
        <end position="139"/>
    </location>
</feature>
<evidence type="ECO:0000256" key="1">
    <source>
        <dbReference type="SAM" id="Phobius"/>
    </source>
</evidence>
<dbReference type="GO" id="GO:0000155">
    <property type="term" value="F:phosphorelay sensor kinase activity"/>
    <property type="evidence" value="ECO:0007669"/>
    <property type="project" value="InterPro"/>
</dbReference>
<dbReference type="EMBL" id="CP002305">
    <property type="protein sequence ID" value="ADQ18621.1"/>
    <property type="molecule type" value="Genomic_DNA"/>
</dbReference>
<feature type="transmembrane region" description="Helical" evidence="1">
    <location>
        <begin position="39"/>
        <end position="61"/>
    </location>
</feature>
<dbReference type="InterPro" id="IPR036890">
    <property type="entry name" value="HATPase_C_sf"/>
</dbReference>
<reference key="1">
    <citation type="submission" date="2010-11" db="EMBL/GenBank/DDBJ databases">
        <title>The complete genome of Leadbetterella byssophila DSM 17132.</title>
        <authorList>
            <consortium name="US DOE Joint Genome Institute (JGI-PGF)"/>
            <person name="Lucas S."/>
            <person name="Copeland A."/>
            <person name="Lapidus A."/>
            <person name="Glavina del Rio T."/>
            <person name="Dalin E."/>
            <person name="Tice H."/>
            <person name="Bruce D."/>
            <person name="Goodwin L."/>
            <person name="Pitluck S."/>
            <person name="Kyrpides N."/>
            <person name="Mavromatis K."/>
            <person name="Ivanova N."/>
            <person name="Teshima H."/>
            <person name="Brettin T."/>
            <person name="Detter J.C."/>
            <person name="Han C."/>
            <person name="Tapia R."/>
            <person name="Land M."/>
            <person name="Hauser L."/>
            <person name="Markowitz V."/>
            <person name="Cheng J.-F."/>
            <person name="Hugenholtz P."/>
            <person name="Woyke T."/>
            <person name="Wu D."/>
            <person name="Tindall B."/>
            <person name="Pomrenke H.G."/>
            <person name="Brambilla E."/>
            <person name="Klenk H.-P."/>
            <person name="Eisen J.A."/>
        </authorList>
    </citation>
    <scope>NUCLEOTIDE SEQUENCE [LARGE SCALE GENOMIC DNA]</scope>
    <source>
        <strain>DSM 17132</strain>
    </source>
</reference>